<dbReference type="InterPro" id="IPR015947">
    <property type="entry name" value="PUA-like_sf"/>
</dbReference>
<evidence type="ECO:0000256" key="8">
    <source>
        <dbReference type="ARBA" id="ARBA00025699"/>
    </source>
</evidence>
<dbReference type="Gene3D" id="2.40.240.20">
    <property type="entry name" value="Hypothetical PUA domain-like, domain 1"/>
    <property type="match status" value="1"/>
</dbReference>
<dbReference type="InterPro" id="IPR046886">
    <property type="entry name" value="RsmE_MTase_dom"/>
</dbReference>
<evidence type="ECO:0000256" key="2">
    <source>
        <dbReference type="ARBA" id="ARBA00005528"/>
    </source>
</evidence>
<keyword evidence="14" id="KW-1185">Reference proteome</keyword>
<dbReference type="Pfam" id="PF20260">
    <property type="entry name" value="PUA_4"/>
    <property type="match status" value="1"/>
</dbReference>
<dbReference type="EC" id="2.1.1.193" evidence="10"/>
<comment type="catalytic activity">
    <reaction evidence="9 10">
        <text>uridine(1498) in 16S rRNA + S-adenosyl-L-methionine = N(3)-methyluridine(1498) in 16S rRNA + S-adenosyl-L-homocysteine + H(+)</text>
        <dbReference type="Rhea" id="RHEA:42920"/>
        <dbReference type="Rhea" id="RHEA-COMP:10283"/>
        <dbReference type="Rhea" id="RHEA-COMP:10284"/>
        <dbReference type="ChEBI" id="CHEBI:15378"/>
        <dbReference type="ChEBI" id="CHEBI:57856"/>
        <dbReference type="ChEBI" id="CHEBI:59789"/>
        <dbReference type="ChEBI" id="CHEBI:65315"/>
        <dbReference type="ChEBI" id="CHEBI:74502"/>
        <dbReference type="EC" id="2.1.1.193"/>
    </reaction>
</comment>
<dbReference type="SUPFAM" id="SSF88697">
    <property type="entry name" value="PUA domain-like"/>
    <property type="match status" value="1"/>
</dbReference>
<dbReference type="RefSeq" id="WP_223928267.1">
    <property type="nucleotide sequence ID" value="NZ_BPTU01000004.1"/>
</dbReference>
<evidence type="ECO:0000256" key="1">
    <source>
        <dbReference type="ARBA" id="ARBA00004496"/>
    </source>
</evidence>
<sequence length="293" mass="32476">MKEERFFYVPDAAKALELPEEEAKHAIRVLRLHEGDSIYLQDGDGTFYHALLTLVNNKHCYYDITESMPQERTWRGHIHLAIAPTKMMERIEWMVEKATEVGIDEISFLSCKFSERKVIRTDRIRKIVVAAFKQSRKAWMPTVNEMVPFHDFISRQRKGRKFICHCYNEIERADFFTAINSGAIIGGDKSNSDSTDANGSIVGNGSSTGANGSIVVNSSSTEANGSIVSTSPGYDSSAGDITVLVGPEGDFSIDEVREALANGYESVTLGTSRLRTETAGLSAVMMANLSRRC</sequence>
<evidence type="ECO:0000256" key="6">
    <source>
        <dbReference type="ARBA" id="ARBA00022679"/>
    </source>
</evidence>
<proteinExistence type="inferred from homology"/>
<dbReference type="PANTHER" id="PTHR30027:SF3">
    <property type="entry name" value="16S RRNA (URACIL(1498)-N(3))-METHYLTRANSFERASE"/>
    <property type="match status" value="1"/>
</dbReference>
<dbReference type="GO" id="GO:0070475">
    <property type="term" value="P:rRNA base methylation"/>
    <property type="evidence" value="ECO:0007669"/>
    <property type="project" value="TreeGrafter"/>
</dbReference>
<dbReference type="InterPro" id="IPR029028">
    <property type="entry name" value="Alpha/beta_knot_MTases"/>
</dbReference>
<comment type="similarity">
    <text evidence="2 10">Belongs to the RNA methyltransferase RsmE family.</text>
</comment>
<evidence type="ECO:0000256" key="9">
    <source>
        <dbReference type="ARBA" id="ARBA00047944"/>
    </source>
</evidence>
<comment type="subcellular location">
    <subcellularLocation>
        <location evidence="1 10">Cytoplasm</location>
    </subcellularLocation>
</comment>
<accession>A0A9R1CXA5</accession>
<reference evidence="13" key="1">
    <citation type="journal article" date="2022" name="Int. J. Syst. Evol. Microbiol.">
        <title>Prevotella lacticifex sp. nov., isolated from the rumen of cows.</title>
        <authorList>
            <person name="Shinkai T."/>
            <person name="Ikeyama N."/>
            <person name="Kumagai M."/>
            <person name="Ohmori H."/>
            <person name="Sakamoto M."/>
            <person name="Ohkuma M."/>
            <person name="Mitsumori M."/>
        </authorList>
    </citation>
    <scope>NUCLEOTIDE SEQUENCE</scope>
    <source>
        <strain evidence="13">R5076</strain>
    </source>
</reference>
<evidence type="ECO:0000259" key="11">
    <source>
        <dbReference type="Pfam" id="PF04452"/>
    </source>
</evidence>
<evidence type="ECO:0000256" key="5">
    <source>
        <dbReference type="ARBA" id="ARBA00022603"/>
    </source>
</evidence>
<dbReference type="CDD" id="cd18084">
    <property type="entry name" value="RsmE-like"/>
    <property type="match status" value="1"/>
</dbReference>
<feature type="domain" description="Ribosomal RNA small subunit methyltransferase E methyltransferase" evidence="11">
    <location>
        <begin position="236"/>
        <end position="285"/>
    </location>
</feature>
<evidence type="ECO:0000259" key="12">
    <source>
        <dbReference type="Pfam" id="PF20260"/>
    </source>
</evidence>
<dbReference type="SUPFAM" id="SSF75217">
    <property type="entry name" value="alpha/beta knot"/>
    <property type="match status" value="2"/>
</dbReference>
<dbReference type="Gene3D" id="3.40.1280.10">
    <property type="match status" value="1"/>
</dbReference>
<evidence type="ECO:0000256" key="3">
    <source>
        <dbReference type="ARBA" id="ARBA00022490"/>
    </source>
</evidence>
<comment type="function">
    <text evidence="8 10">Specifically methylates the N3 position of the uracil ring of uridine 1498 (m3U1498) in 16S rRNA. Acts on the fully assembled 30S ribosomal subunit.</text>
</comment>
<gene>
    <name evidence="13" type="ORF">PRLR5076_06490</name>
</gene>
<evidence type="ECO:0000256" key="7">
    <source>
        <dbReference type="ARBA" id="ARBA00022691"/>
    </source>
</evidence>
<evidence type="ECO:0000256" key="4">
    <source>
        <dbReference type="ARBA" id="ARBA00022552"/>
    </source>
</evidence>
<dbReference type="Pfam" id="PF04452">
    <property type="entry name" value="Methyltrans_RNA"/>
    <property type="match status" value="2"/>
</dbReference>
<protein>
    <recommendedName>
        <fullName evidence="10">Ribosomal RNA small subunit methyltransferase E</fullName>
        <ecNumber evidence="10">2.1.1.193</ecNumber>
    </recommendedName>
</protein>
<dbReference type="AlphaFoldDB" id="A0A9R1CXA5"/>
<evidence type="ECO:0000256" key="10">
    <source>
        <dbReference type="PIRNR" id="PIRNR015601"/>
    </source>
</evidence>
<dbReference type="GO" id="GO:0005737">
    <property type="term" value="C:cytoplasm"/>
    <property type="evidence" value="ECO:0007669"/>
    <property type="project" value="UniProtKB-SubCell"/>
</dbReference>
<dbReference type="PANTHER" id="PTHR30027">
    <property type="entry name" value="RIBOSOMAL RNA SMALL SUBUNIT METHYLTRANSFERASE E"/>
    <property type="match status" value="1"/>
</dbReference>
<dbReference type="PIRSF" id="PIRSF015601">
    <property type="entry name" value="MTase_slr0722"/>
    <property type="match status" value="1"/>
</dbReference>
<feature type="domain" description="Ribosomal RNA small subunit methyltransferase E PUA-like" evidence="12">
    <location>
        <begin position="18"/>
        <end position="61"/>
    </location>
</feature>
<keyword evidence="5 10" id="KW-0489">Methyltransferase</keyword>
<name>A0A9R1CXA5_9BACT</name>
<keyword evidence="3 10" id="KW-0963">Cytoplasm</keyword>
<keyword evidence="7 10" id="KW-0949">S-adenosyl-L-methionine</keyword>
<evidence type="ECO:0000313" key="14">
    <source>
        <dbReference type="Proteomes" id="UP000825483"/>
    </source>
</evidence>
<evidence type="ECO:0000313" key="13">
    <source>
        <dbReference type="EMBL" id="GJG57798.1"/>
    </source>
</evidence>
<dbReference type="GeneID" id="72468700"/>
<feature type="domain" description="Ribosomal RNA small subunit methyltransferase E methyltransferase" evidence="11">
    <location>
        <begin position="77"/>
        <end position="177"/>
    </location>
</feature>
<dbReference type="EMBL" id="BPUB01000001">
    <property type="protein sequence ID" value="GJG57798.1"/>
    <property type="molecule type" value="Genomic_DNA"/>
</dbReference>
<organism evidence="13 14">
    <name type="scientific">Prevotella lacticifex</name>
    <dbReference type="NCBI Taxonomy" id="2854755"/>
    <lineage>
        <taxon>Bacteria</taxon>
        <taxon>Pseudomonadati</taxon>
        <taxon>Bacteroidota</taxon>
        <taxon>Bacteroidia</taxon>
        <taxon>Bacteroidales</taxon>
        <taxon>Prevotellaceae</taxon>
        <taxon>Prevotella</taxon>
    </lineage>
</organism>
<keyword evidence="4 10" id="KW-0698">rRNA processing</keyword>
<dbReference type="GO" id="GO:0070042">
    <property type="term" value="F:rRNA (uridine-N3-)-methyltransferase activity"/>
    <property type="evidence" value="ECO:0007669"/>
    <property type="project" value="TreeGrafter"/>
</dbReference>
<dbReference type="InterPro" id="IPR046887">
    <property type="entry name" value="RsmE_PUA-like"/>
</dbReference>
<dbReference type="InterPro" id="IPR006700">
    <property type="entry name" value="RsmE"/>
</dbReference>
<keyword evidence="6 10" id="KW-0808">Transferase</keyword>
<dbReference type="NCBIfam" id="TIGR00046">
    <property type="entry name" value="RsmE family RNA methyltransferase"/>
    <property type="match status" value="1"/>
</dbReference>
<dbReference type="Proteomes" id="UP000825483">
    <property type="component" value="Unassembled WGS sequence"/>
</dbReference>
<dbReference type="InterPro" id="IPR029026">
    <property type="entry name" value="tRNA_m1G_MTases_N"/>
</dbReference>
<comment type="caution">
    <text evidence="13">The sequence shown here is derived from an EMBL/GenBank/DDBJ whole genome shotgun (WGS) entry which is preliminary data.</text>
</comment>